<evidence type="ECO:0000256" key="1">
    <source>
        <dbReference type="SAM" id="Phobius"/>
    </source>
</evidence>
<comment type="caution">
    <text evidence="2">The sequence shown here is derived from an EMBL/GenBank/DDBJ whole genome shotgun (WGS) entry which is preliminary data.</text>
</comment>
<proteinExistence type="predicted"/>
<dbReference type="AlphaFoldDB" id="A0A4Y2WCL9"/>
<gene>
    <name evidence="2" type="ORF">AVEN_188756_1</name>
</gene>
<evidence type="ECO:0000313" key="2">
    <source>
        <dbReference type="EMBL" id="GBO34999.1"/>
    </source>
</evidence>
<sequence>MPRFLRVARFLAPPPAHLLVPAAQQEERARVGRTSSVRKVRRCVLSVSAAAFLCSLNSCGVPAFLPSRFGHANRACQTRGCITKDSCGSEKKETTFCVNSYLFGTSSTRTAMPVELGL</sequence>
<keyword evidence="1" id="KW-0812">Transmembrane</keyword>
<dbReference type="EMBL" id="BGPR01058916">
    <property type="protein sequence ID" value="GBO34999.1"/>
    <property type="molecule type" value="Genomic_DNA"/>
</dbReference>
<dbReference type="Proteomes" id="UP000499080">
    <property type="component" value="Unassembled WGS sequence"/>
</dbReference>
<evidence type="ECO:0000313" key="3">
    <source>
        <dbReference type="Proteomes" id="UP000499080"/>
    </source>
</evidence>
<accession>A0A4Y2WCL9</accession>
<name>A0A4Y2WCL9_ARAVE</name>
<protein>
    <submittedName>
        <fullName evidence="2">Uncharacterized protein</fullName>
    </submittedName>
</protein>
<keyword evidence="1" id="KW-0472">Membrane</keyword>
<organism evidence="2 3">
    <name type="scientific">Araneus ventricosus</name>
    <name type="common">Orbweaver spider</name>
    <name type="synonym">Epeira ventricosa</name>
    <dbReference type="NCBI Taxonomy" id="182803"/>
    <lineage>
        <taxon>Eukaryota</taxon>
        <taxon>Metazoa</taxon>
        <taxon>Ecdysozoa</taxon>
        <taxon>Arthropoda</taxon>
        <taxon>Chelicerata</taxon>
        <taxon>Arachnida</taxon>
        <taxon>Araneae</taxon>
        <taxon>Araneomorphae</taxon>
        <taxon>Entelegynae</taxon>
        <taxon>Araneoidea</taxon>
        <taxon>Araneidae</taxon>
        <taxon>Araneus</taxon>
    </lineage>
</organism>
<keyword evidence="3" id="KW-1185">Reference proteome</keyword>
<keyword evidence="1" id="KW-1133">Transmembrane helix</keyword>
<feature type="transmembrane region" description="Helical" evidence="1">
    <location>
        <begin position="43"/>
        <end position="65"/>
    </location>
</feature>
<reference evidence="2 3" key="1">
    <citation type="journal article" date="2019" name="Sci. Rep.">
        <title>Orb-weaving spider Araneus ventricosus genome elucidates the spidroin gene catalogue.</title>
        <authorList>
            <person name="Kono N."/>
            <person name="Nakamura H."/>
            <person name="Ohtoshi R."/>
            <person name="Moran D.A.P."/>
            <person name="Shinohara A."/>
            <person name="Yoshida Y."/>
            <person name="Fujiwara M."/>
            <person name="Mori M."/>
            <person name="Tomita M."/>
            <person name="Arakawa K."/>
        </authorList>
    </citation>
    <scope>NUCLEOTIDE SEQUENCE [LARGE SCALE GENOMIC DNA]</scope>
</reference>